<dbReference type="InterPro" id="IPR013083">
    <property type="entry name" value="Znf_RING/FYVE/PHD"/>
</dbReference>
<evidence type="ECO:0000259" key="7">
    <source>
        <dbReference type="PROSITE" id="PS50016"/>
    </source>
</evidence>
<feature type="region of interest" description="Disordered" evidence="6">
    <location>
        <begin position="968"/>
        <end position="1013"/>
    </location>
</feature>
<feature type="compositionally biased region" description="Polar residues" evidence="6">
    <location>
        <begin position="609"/>
        <end position="620"/>
    </location>
</feature>
<dbReference type="SMART" id="SM00249">
    <property type="entry name" value="PHD"/>
    <property type="match status" value="2"/>
</dbReference>
<evidence type="ECO:0000256" key="1">
    <source>
        <dbReference type="ARBA" id="ARBA00022723"/>
    </source>
</evidence>
<dbReference type="PANTHER" id="PTHR13793:SF107">
    <property type="entry name" value="BROMODOMAIN-CONTAINING PROTEIN HOMOLOG"/>
    <property type="match status" value="1"/>
</dbReference>
<dbReference type="GO" id="GO:0006357">
    <property type="term" value="P:regulation of transcription by RNA polymerase II"/>
    <property type="evidence" value="ECO:0007669"/>
    <property type="project" value="TreeGrafter"/>
</dbReference>
<feature type="compositionally biased region" description="Low complexity" evidence="6">
    <location>
        <begin position="349"/>
        <end position="374"/>
    </location>
</feature>
<feature type="compositionally biased region" description="Basic and acidic residues" evidence="6">
    <location>
        <begin position="660"/>
        <end position="672"/>
    </location>
</feature>
<dbReference type="Proteomes" id="UP001151582">
    <property type="component" value="Unassembled WGS sequence"/>
</dbReference>
<evidence type="ECO:0000313" key="9">
    <source>
        <dbReference type="Proteomes" id="UP001151582"/>
    </source>
</evidence>
<keyword evidence="9" id="KW-1185">Reference proteome</keyword>
<feature type="compositionally biased region" description="Low complexity" evidence="6">
    <location>
        <begin position="985"/>
        <end position="1003"/>
    </location>
</feature>
<name>A0A9W8B2G4_9FUNG</name>
<evidence type="ECO:0000256" key="2">
    <source>
        <dbReference type="ARBA" id="ARBA00022771"/>
    </source>
</evidence>
<feature type="compositionally biased region" description="Basic residues" evidence="6">
    <location>
        <begin position="646"/>
        <end position="659"/>
    </location>
</feature>
<dbReference type="OrthoDB" id="20839at2759"/>
<evidence type="ECO:0000256" key="5">
    <source>
        <dbReference type="SAM" id="Coils"/>
    </source>
</evidence>
<feature type="region of interest" description="Disordered" evidence="6">
    <location>
        <begin position="242"/>
        <end position="374"/>
    </location>
</feature>
<dbReference type="PROSITE" id="PS01359">
    <property type="entry name" value="ZF_PHD_1"/>
    <property type="match status" value="1"/>
</dbReference>
<dbReference type="CDD" id="cd15492">
    <property type="entry name" value="PHD_BRPF_JADE_like"/>
    <property type="match status" value="1"/>
</dbReference>
<keyword evidence="1" id="KW-0479">Metal-binding</keyword>
<feature type="compositionally biased region" description="Basic residues" evidence="6">
    <location>
        <begin position="242"/>
        <end position="256"/>
    </location>
</feature>
<feature type="compositionally biased region" description="Low complexity" evidence="6">
    <location>
        <begin position="454"/>
        <end position="465"/>
    </location>
</feature>
<feature type="compositionally biased region" description="Polar residues" evidence="6">
    <location>
        <begin position="572"/>
        <end position="583"/>
    </location>
</feature>
<organism evidence="8 9">
    <name type="scientific">Dimargaris verticillata</name>
    <dbReference type="NCBI Taxonomy" id="2761393"/>
    <lineage>
        <taxon>Eukaryota</taxon>
        <taxon>Fungi</taxon>
        <taxon>Fungi incertae sedis</taxon>
        <taxon>Zoopagomycota</taxon>
        <taxon>Kickxellomycotina</taxon>
        <taxon>Dimargaritomycetes</taxon>
        <taxon>Dimargaritales</taxon>
        <taxon>Dimargaritaceae</taxon>
        <taxon>Dimargaris</taxon>
    </lineage>
</organism>
<dbReference type="InterPro" id="IPR011011">
    <property type="entry name" value="Znf_FYVE_PHD"/>
</dbReference>
<feature type="compositionally biased region" description="Low complexity" evidence="6">
    <location>
        <begin position="283"/>
        <end position="296"/>
    </location>
</feature>
<evidence type="ECO:0000256" key="6">
    <source>
        <dbReference type="SAM" id="MobiDB-lite"/>
    </source>
</evidence>
<evidence type="ECO:0000256" key="3">
    <source>
        <dbReference type="ARBA" id="ARBA00022833"/>
    </source>
</evidence>
<dbReference type="AlphaFoldDB" id="A0A9W8B2G4"/>
<dbReference type="EMBL" id="JANBQB010000289">
    <property type="protein sequence ID" value="KAJ1978236.1"/>
    <property type="molecule type" value="Genomic_DNA"/>
</dbReference>
<dbReference type="PANTHER" id="PTHR13793">
    <property type="entry name" value="PHD FINGER PROTEINS"/>
    <property type="match status" value="1"/>
</dbReference>
<feature type="coiled-coil region" evidence="5">
    <location>
        <begin position="906"/>
        <end position="933"/>
    </location>
</feature>
<evidence type="ECO:0000256" key="4">
    <source>
        <dbReference type="PROSITE-ProRule" id="PRU00146"/>
    </source>
</evidence>
<sequence>MPTSPAKTGARRRQSHGVTVTPDKSRVEAYLDSLSAKSEHDSDSDSASSTRSQQDDEDEDDSSCAVCGGQDATKRNEILFCDGKDCDMPVHQKCYDIKTIPPDDVSWFCQRCEDKIPASKARVVCCDSDLGALKRTDRPREYVHVVCGLWNPRIDTDSPTQWQVPVESEAANAPCELCKSANGFTVKCCYTDEDQERGGDLDPLSDGCRRYFHVTCAIEHGLVIVGSPPLAATQPLLCSDHRRIRRSSRRGRSRTRLIKDSPSTSKPETVSPVVKKRKLMRKSSTPSAETTPSTGSPRRRKGLILSDDDEDHIGQPANPTRDTPTPLSPSTRSLSAMAVDPSPSPSLPAPRATPTSAVSLPSTSSAPLSPASAPKMAVPGLAITTHPVPTAATKLSPLSTGAGGPSTPSRPPLVHPSVRPRPARRPISTGLSSLVPAPNPLSETTMLSGSLSGPATKATEPATKTGSPRRATPNAISKKPSFLRASAPIHAPTVADASPPSKRRAKPSGAAPGLAAVNSPKSLQPSQAALLDKPLAPASLESPSAQPSSAPAATAATADLPSATQPPITEPLSASRNTASTALLVQDATADKPATMTPKPSGSADLRRSTLQSNASTYASPESGATRPLASTGPARDPPSTLFPRSRSRSRSRSPRRARNPSDRSSYERDSADTYAQGSGDGSGRDEYRGEPRPNRSRGNPRERRPERSSDRSYGRSYERENGEWGRDYYRPREWAQERERMRPNGHDLDSNGITPAGAHSAAAGRDRPRDEWYGLMDEPSVGSARSSRSGEPFNGSGRESGGSGARPPGPGSQARPRKPVSASAAITLNHTASMSSDTAMGPPNYTNGNAGTGDSSSPWLASDQITAALGQAMDDRLSAVVQSIGDIRGKLDALSLPALASRTPGRDLLTENAQLLEENELLKEEVAHWKAEAQVAYDHYQLVTTNLASLRQDLHLLVQNLALPGWQPSRPESSLTPPSEPALGTPAESSPSSTPTAVVGPPAKNLVTSPADPPVVATLPSSSDPVASAEVAENAIDAYIKGLVKASEQIHRQAAGVLSWDQCQDDVTKLVDGWMHTLGNSDEKLSNPTDMEAVPTPHV</sequence>
<gene>
    <name evidence="8" type="ORF">H4R34_003277</name>
</gene>
<dbReference type="InterPro" id="IPR050701">
    <property type="entry name" value="Histone_Mod_Regulator"/>
</dbReference>
<dbReference type="GO" id="GO:0008270">
    <property type="term" value="F:zinc ion binding"/>
    <property type="evidence" value="ECO:0007669"/>
    <property type="project" value="UniProtKB-KW"/>
</dbReference>
<dbReference type="Gene3D" id="3.30.40.10">
    <property type="entry name" value="Zinc/RING finger domain, C3HC4 (zinc finger)"/>
    <property type="match status" value="2"/>
</dbReference>
<accession>A0A9W8B2G4</accession>
<keyword evidence="3" id="KW-0862">Zinc</keyword>
<feature type="compositionally biased region" description="Polar residues" evidence="6">
    <location>
        <begin position="441"/>
        <end position="453"/>
    </location>
</feature>
<feature type="compositionally biased region" description="Basic and acidic residues" evidence="6">
    <location>
        <begin position="683"/>
        <end position="750"/>
    </location>
</feature>
<comment type="caution">
    <text evidence="8">The sequence shown here is derived from an EMBL/GenBank/DDBJ whole genome shotgun (WGS) entry which is preliminary data.</text>
</comment>
<dbReference type="Pfam" id="PF13832">
    <property type="entry name" value="zf-HC5HC2H_2"/>
    <property type="match status" value="1"/>
</dbReference>
<dbReference type="SUPFAM" id="SSF57903">
    <property type="entry name" value="FYVE/PHD zinc finger"/>
    <property type="match status" value="1"/>
</dbReference>
<dbReference type="PROSITE" id="PS50016">
    <property type="entry name" value="ZF_PHD_2"/>
    <property type="match status" value="1"/>
</dbReference>
<feature type="region of interest" description="Disordered" evidence="6">
    <location>
        <begin position="391"/>
        <end position="822"/>
    </location>
</feature>
<dbReference type="CDD" id="cd15571">
    <property type="entry name" value="ePHD"/>
    <property type="match status" value="1"/>
</dbReference>
<feature type="compositionally biased region" description="Low complexity" evidence="6">
    <location>
        <begin position="534"/>
        <end position="563"/>
    </location>
</feature>
<reference evidence="8" key="1">
    <citation type="submission" date="2022-07" db="EMBL/GenBank/DDBJ databases">
        <title>Phylogenomic reconstructions and comparative analyses of Kickxellomycotina fungi.</title>
        <authorList>
            <person name="Reynolds N.K."/>
            <person name="Stajich J.E."/>
            <person name="Barry K."/>
            <person name="Grigoriev I.V."/>
            <person name="Crous P."/>
            <person name="Smith M.E."/>
        </authorList>
    </citation>
    <scope>NUCLEOTIDE SEQUENCE</scope>
    <source>
        <strain evidence="8">RSA 567</strain>
    </source>
</reference>
<protein>
    <recommendedName>
        <fullName evidence="7">PHD-type domain-containing protein</fullName>
    </recommendedName>
</protein>
<dbReference type="InterPro" id="IPR019787">
    <property type="entry name" value="Znf_PHD-finger"/>
</dbReference>
<feature type="region of interest" description="Disordered" evidence="6">
    <location>
        <begin position="1"/>
        <end position="66"/>
    </location>
</feature>
<dbReference type="InterPro" id="IPR001965">
    <property type="entry name" value="Znf_PHD"/>
</dbReference>
<dbReference type="InterPro" id="IPR019786">
    <property type="entry name" value="Zinc_finger_PHD-type_CS"/>
</dbReference>
<dbReference type="Pfam" id="PF00628">
    <property type="entry name" value="PHD"/>
    <property type="match status" value="1"/>
</dbReference>
<keyword evidence="2 4" id="KW-0863">Zinc-finger</keyword>
<feature type="compositionally biased region" description="Low complexity" evidence="6">
    <location>
        <begin position="319"/>
        <end position="335"/>
    </location>
</feature>
<keyword evidence="5" id="KW-0175">Coiled coil</keyword>
<feature type="region of interest" description="Disordered" evidence="6">
    <location>
        <begin position="834"/>
        <end position="857"/>
    </location>
</feature>
<proteinExistence type="predicted"/>
<evidence type="ECO:0000313" key="8">
    <source>
        <dbReference type="EMBL" id="KAJ1978236.1"/>
    </source>
</evidence>
<feature type="domain" description="PHD-type" evidence="7">
    <location>
        <begin position="61"/>
        <end position="115"/>
    </location>
</feature>